<comment type="caution">
    <text evidence="1">The sequence shown here is derived from an EMBL/GenBank/DDBJ whole genome shotgun (WGS) entry which is preliminary data.</text>
</comment>
<protein>
    <submittedName>
        <fullName evidence="1">Uncharacterized protein</fullName>
    </submittedName>
</protein>
<organism evidence="1">
    <name type="scientific">Leucothrix mucor</name>
    <dbReference type="NCBI Taxonomy" id="45248"/>
    <lineage>
        <taxon>Bacteria</taxon>
        <taxon>Pseudomonadati</taxon>
        <taxon>Pseudomonadota</taxon>
        <taxon>Gammaproteobacteria</taxon>
        <taxon>Thiotrichales</taxon>
        <taxon>Thiotrichaceae</taxon>
        <taxon>Leucothrix</taxon>
    </lineage>
</organism>
<proteinExistence type="predicted"/>
<gene>
    <name evidence="1" type="ORF">ENJ51_09530</name>
</gene>
<accession>A0A7V2T1P9</accession>
<dbReference type="AlphaFoldDB" id="A0A7V2T1P9"/>
<reference evidence="1" key="1">
    <citation type="journal article" date="2020" name="mSystems">
        <title>Genome- and Community-Level Interaction Insights into Carbon Utilization and Element Cycling Functions of Hydrothermarchaeota in Hydrothermal Sediment.</title>
        <authorList>
            <person name="Zhou Z."/>
            <person name="Liu Y."/>
            <person name="Xu W."/>
            <person name="Pan J."/>
            <person name="Luo Z.H."/>
            <person name="Li M."/>
        </authorList>
    </citation>
    <scope>NUCLEOTIDE SEQUENCE [LARGE SCALE GENOMIC DNA]</scope>
    <source>
        <strain evidence="1">HyVt-493</strain>
    </source>
</reference>
<name>A0A7V2T1P9_LEUMU</name>
<dbReference type="EMBL" id="DRMS01000356">
    <property type="protein sequence ID" value="HFC93040.1"/>
    <property type="molecule type" value="Genomic_DNA"/>
</dbReference>
<sequence length="80" mass="9270">MSCLMPPACSFCKHYLGDQQTEERECLAFKEIPDEIITGISDHTTPFPGDNNILFALNKELQSDFEEVQQIKKELFLFER</sequence>
<evidence type="ECO:0000313" key="1">
    <source>
        <dbReference type="EMBL" id="HFC93040.1"/>
    </source>
</evidence>
<dbReference type="Proteomes" id="UP000885750">
    <property type="component" value="Unassembled WGS sequence"/>
</dbReference>